<dbReference type="InterPro" id="IPR036465">
    <property type="entry name" value="vWFA_dom_sf"/>
</dbReference>
<dbReference type="AlphaFoldDB" id="A0A5P3AFH0"/>
<dbReference type="KEGG" id="rid:RIdsm_03352"/>
<dbReference type="InterPro" id="IPR010607">
    <property type="entry name" value="DUF1194"/>
</dbReference>
<dbReference type="Pfam" id="PF06707">
    <property type="entry name" value="DUF1194"/>
    <property type="match status" value="1"/>
</dbReference>
<dbReference type="OrthoDB" id="9792179at2"/>
<reference evidence="2 3" key="1">
    <citation type="submission" date="2018-08" db="EMBL/GenBank/DDBJ databases">
        <title>Genetic Globetrotter - A new plasmid hitch-hiking vast phylogenetic and geographic distances.</title>
        <authorList>
            <person name="Vollmers J."/>
            <person name="Petersen J."/>
        </authorList>
    </citation>
    <scope>NUCLEOTIDE SEQUENCE [LARGE SCALE GENOMIC DNA]</scope>
    <source>
        <strain evidence="2 3">DSM 26383</strain>
    </source>
</reference>
<name>A0A5P3AFH0_9RHOB</name>
<organism evidence="2 3">
    <name type="scientific">Roseovarius indicus</name>
    <dbReference type="NCBI Taxonomy" id="540747"/>
    <lineage>
        <taxon>Bacteria</taxon>
        <taxon>Pseudomonadati</taxon>
        <taxon>Pseudomonadota</taxon>
        <taxon>Alphaproteobacteria</taxon>
        <taxon>Rhodobacterales</taxon>
        <taxon>Roseobacteraceae</taxon>
        <taxon>Roseovarius</taxon>
    </lineage>
</organism>
<accession>A0A5P3AFH0</accession>
<gene>
    <name evidence="2" type="ORF">RIdsm_03352</name>
</gene>
<evidence type="ECO:0000256" key="1">
    <source>
        <dbReference type="SAM" id="SignalP"/>
    </source>
</evidence>
<dbReference type="Proteomes" id="UP000325785">
    <property type="component" value="Chromosome"/>
</dbReference>
<evidence type="ECO:0008006" key="4">
    <source>
        <dbReference type="Google" id="ProtNLM"/>
    </source>
</evidence>
<sequence length="260" mass="27787" precursor="true">MRALARVVALAALVLAAPAHAACRQALALGLDVSGSVDMWEYRLQLDGLAGALLDPEVQAAFLLYPETPVRLMVYEWSAQTHQRVVIGWRDIAGPADLLAVAQVLQGTRSVPVNNPSTAIGAAMAYGAAELQTQADCWRMTLDISGDGPSNVGRHPRLVEPRETGRVVINGLVIGPDGPSNTTKNRHNVKSLMGYYQSYVIRGPGAFVVAALDYEDFAEAMRRKLIRELQPAAVSRNPAGAGRSVDIADLVGPVPFDPAQ</sequence>
<dbReference type="EMBL" id="CP031598">
    <property type="protein sequence ID" value="QEW27536.1"/>
    <property type="molecule type" value="Genomic_DNA"/>
</dbReference>
<proteinExistence type="predicted"/>
<evidence type="ECO:0000313" key="3">
    <source>
        <dbReference type="Proteomes" id="UP000325785"/>
    </source>
</evidence>
<protein>
    <recommendedName>
        <fullName evidence="4">DUF1194 domain-containing protein</fullName>
    </recommendedName>
</protein>
<feature type="chain" id="PRO_5024899960" description="DUF1194 domain-containing protein" evidence="1">
    <location>
        <begin position="22"/>
        <end position="260"/>
    </location>
</feature>
<dbReference type="SUPFAM" id="SSF53300">
    <property type="entry name" value="vWA-like"/>
    <property type="match status" value="1"/>
</dbReference>
<evidence type="ECO:0000313" key="2">
    <source>
        <dbReference type="EMBL" id="QEW27536.1"/>
    </source>
</evidence>
<feature type="signal peptide" evidence="1">
    <location>
        <begin position="1"/>
        <end position="21"/>
    </location>
</feature>
<keyword evidence="1" id="KW-0732">Signal</keyword>
<dbReference type="RefSeq" id="WP_082647413.1">
    <property type="nucleotide sequence ID" value="NZ_CP031598.1"/>
</dbReference>